<dbReference type="EMBL" id="JANBVN010000258">
    <property type="protein sequence ID" value="KAJ9130699.1"/>
    <property type="molecule type" value="Genomic_DNA"/>
</dbReference>
<evidence type="ECO:0000313" key="3">
    <source>
        <dbReference type="Proteomes" id="UP001174691"/>
    </source>
</evidence>
<gene>
    <name evidence="2" type="ORF">NKR19_g9788</name>
</gene>
<comment type="caution">
    <text evidence="2">The sequence shown here is derived from an EMBL/GenBank/DDBJ whole genome shotgun (WGS) entry which is preliminary data.</text>
</comment>
<accession>A0AA38RFK3</accession>
<feature type="compositionally biased region" description="Polar residues" evidence="1">
    <location>
        <begin position="1"/>
        <end position="10"/>
    </location>
</feature>
<reference evidence="2" key="1">
    <citation type="submission" date="2022-07" db="EMBL/GenBank/DDBJ databases">
        <title>Fungi with potential for degradation of polypropylene.</title>
        <authorList>
            <person name="Gostincar C."/>
        </authorList>
    </citation>
    <scope>NUCLEOTIDE SEQUENCE</scope>
    <source>
        <strain evidence="2">EXF-13287</strain>
    </source>
</reference>
<organism evidence="2 3">
    <name type="scientific">Coniochaeta hoffmannii</name>
    <dbReference type="NCBI Taxonomy" id="91930"/>
    <lineage>
        <taxon>Eukaryota</taxon>
        <taxon>Fungi</taxon>
        <taxon>Dikarya</taxon>
        <taxon>Ascomycota</taxon>
        <taxon>Pezizomycotina</taxon>
        <taxon>Sordariomycetes</taxon>
        <taxon>Sordariomycetidae</taxon>
        <taxon>Coniochaetales</taxon>
        <taxon>Coniochaetaceae</taxon>
        <taxon>Coniochaeta</taxon>
    </lineage>
</organism>
<evidence type="ECO:0000256" key="1">
    <source>
        <dbReference type="SAM" id="MobiDB-lite"/>
    </source>
</evidence>
<keyword evidence="3" id="KW-1185">Reference proteome</keyword>
<proteinExistence type="predicted"/>
<protein>
    <recommendedName>
        <fullName evidence="4">Ribosome biogenesis protein ALB1</fullName>
    </recommendedName>
</protein>
<sequence>MPSVKNPNKPSKNRLAARANKIKKRSQKESAAGRVPAGIVKSDLKRGARPGLMPTSGPRKPVSAKRQRKLDKKLGYALKRKMEAEGEVEMKDVVTEDVVRKAKDSKGEEKMEVDIS</sequence>
<evidence type="ECO:0000313" key="2">
    <source>
        <dbReference type="EMBL" id="KAJ9130699.1"/>
    </source>
</evidence>
<feature type="region of interest" description="Disordered" evidence="1">
    <location>
        <begin position="1"/>
        <end position="69"/>
    </location>
</feature>
<dbReference type="Proteomes" id="UP001174691">
    <property type="component" value="Unassembled WGS sequence"/>
</dbReference>
<name>A0AA38RFK3_9PEZI</name>
<dbReference type="AlphaFoldDB" id="A0AA38RFK3"/>
<evidence type="ECO:0008006" key="4">
    <source>
        <dbReference type="Google" id="ProtNLM"/>
    </source>
</evidence>